<name>G5C960_HETGA</name>
<organism evidence="1 2">
    <name type="scientific">Heterocephalus glaber</name>
    <name type="common">Naked mole rat</name>
    <dbReference type="NCBI Taxonomy" id="10181"/>
    <lineage>
        <taxon>Eukaryota</taxon>
        <taxon>Metazoa</taxon>
        <taxon>Chordata</taxon>
        <taxon>Craniata</taxon>
        <taxon>Vertebrata</taxon>
        <taxon>Euteleostomi</taxon>
        <taxon>Mammalia</taxon>
        <taxon>Eutheria</taxon>
        <taxon>Euarchontoglires</taxon>
        <taxon>Glires</taxon>
        <taxon>Rodentia</taxon>
        <taxon>Hystricomorpha</taxon>
        <taxon>Bathyergidae</taxon>
        <taxon>Heterocephalus</taxon>
    </lineage>
</organism>
<proteinExistence type="predicted"/>
<gene>
    <name evidence="1" type="ORF">GW7_12091</name>
</gene>
<evidence type="ECO:0000313" key="1">
    <source>
        <dbReference type="EMBL" id="EHB18071.1"/>
    </source>
</evidence>
<dbReference type="InParanoid" id="G5C960"/>
<evidence type="ECO:0000313" key="2">
    <source>
        <dbReference type="Proteomes" id="UP000006813"/>
    </source>
</evidence>
<accession>G5C960</accession>
<reference evidence="1 2" key="1">
    <citation type="journal article" date="2011" name="Nature">
        <title>Genome sequencing reveals insights into physiology and longevity of the naked mole rat.</title>
        <authorList>
            <person name="Kim E.B."/>
            <person name="Fang X."/>
            <person name="Fushan A.A."/>
            <person name="Huang Z."/>
            <person name="Lobanov A.V."/>
            <person name="Han L."/>
            <person name="Marino S.M."/>
            <person name="Sun X."/>
            <person name="Turanov A.A."/>
            <person name="Yang P."/>
            <person name="Yim S.H."/>
            <person name="Zhao X."/>
            <person name="Kasaikina M.V."/>
            <person name="Stoletzki N."/>
            <person name="Peng C."/>
            <person name="Polak P."/>
            <person name="Xiong Z."/>
            <person name="Kiezun A."/>
            <person name="Zhu Y."/>
            <person name="Chen Y."/>
            <person name="Kryukov G.V."/>
            <person name="Zhang Q."/>
            <person name="Peshkin L."/>
            <person name="Yang L."/>
            <person name="Bronson R.T."/>
            <person name="Buffenstein R."/>
            <person name="Wang B."/>
            <person name="Han C."/>
            <person name="Li Q."/>
            <person name="Chen L."/>
            <person name="Zhao W."/>
            <person name="Sunyaev S.R."/>
            <person name="Park T.J."/>
            <person name="Zhang G."/>
            <person name="Wang J."/>
            <person name="Gladyshev V.N."/>
        </authorList>
    </citation>
    <scope>NUCLEOTIDE SEQUENCE [LARGE SCALE GENOMIC DNA]</scope>
</reference>
<dbReference type="STRING" id="10181.G5C960"/>
<dbReference type="AlphaFoldDB" id="G5C960"/>
<sequence length="97" mass="11154">MYCKLVEHVPGQPVRNPQCRICNQNSSSPSLVRLLLMCQVLHLDPRGLVLGIHEGTNGQDAAFRSLMWQVHRIRQREKRVTDSLSVEIKAHWKLELS</sequence>
<protein>
    <submittedName>
        <fullName evidence="1">Laminin subunit alpha-2</fullName>
    </submittedName>
</protein>
<dbReference type="Proteomes" id="UP000006813">
    <property type="component" value="Unassembled WGS sequence"/>
</dbReference>
<dbReference type="EMBL" id="JH173962">
    <property type="protein sequence ID" value="EHB18071.1"/>
    <property type="molecule type" value="Genomic_DNA"/>
</dbReference>